<dbReference type="GO" id="GO:0061630">
    <property type="term" value="F:ubiquitin protein ligase activity"/>
    <property type="evidence" value="ECO:0007669"/>
    <property type="project" value="UniProtKB-UniRule"/>
</dbReference>
<evidence type="ECO:0000259" key="7">
    <source>
        <dbReference type="PROSITE" id="PS50089"/>
    </source>
</evidence>
<comment type="subcellular location">
    <subcellularLocation>
        <location evidence="5">Cytoplasm</location>
    </subcellularLocation>
</comment>
<dbReference type="EMBL" id="OW240918">
    <property type="protein sequence ID" value="CAH2304960.1"/>
    <property type="molecule type" value="Genomic_DNA"/>
</dbReference>
<dbReference type="GO" id="GO:0016874">
    <property type="term" value="F:ligase activity"/>
    <property type="evidence" value="ECO:0007669"/>
    <property type="project" value="UniProtKB-KW"/>
</dbReference>
<dbReference type="SMART" id="SM00184">
    <property type="entry name" value="RING"/>
    <property type="match status" value="1"/>
</dbReference>
<evidence type="ECO:0000256" key="1">
    <source>
        <dbReference type="ARBA" id="ARBA00022723"/>
    </source>
</evidence>
<name>A0AAD1SMQ7_PELCU</name>
<dbReference type="Proteomes" id="UP001295444">
    <property type="component" value="Chromosome 07"/>
</dbReference>
<evidence type="ECO:0000313" key="8">
    <source>
        <dbReference type="EMBL" id="CAH2304960.1"/>
    </source>
</evidence>
<dbReference type="AlphaFoldDB" id="A0AAD1SMQ7"/>
<dbReference type="PROSITE" id="PS00518">
    <property type="entry name" value="ZF_RING_1"/>
    <property type="match status" value="1"/>
</dbReference>
<keyword evidence="1 5" id="KW-0479">Metal-binding</keyword>
<evidence type="ECO:0000256" key="2">
    <source>
        <dbReference type="ARBA" id="ARBA00022771"/>
    </source>
</evidence>
<feature type="region of interest" description="Disordered" evidence="6">
    <location>
        <begin position="146"/>
        <end position="177"/>
    </location>
</feature>
<evidence type="ECO:0000256" key="3">
    <source>
        <dbReference type="ARBA" id="ARBA00022833"/>
    </source>
</evidence>
<dbReference type="InterPro" id="IPR017907">
    <property type="entry name" value="Znf_RING_CS"/>
</dbReference>
<evidence type="ECO:0000313" key="9">
    <source>
        <dbReference type="Proteomes" id="UP001295444"/>
    </source>
</evidence>
<dbReference type="PANTHER" id="PTHR12622">
    <property type="entry name" value="DELTEX-RELATED"/>
    <property type="match status" value="1"/>
</dbReference>
<dbReference type="InterPro" id="IPR013083">
    <property type="entry name" value="Znf_RING/FYVE/PHD"/>
</dbReference>
<organism evidence="8 9">
    <name type="scientific">Pelobates cultripes</name>
    <name type="common">Western spadefoot toad</name>
    <dbReference type="NCBI Taxonomy" id="61616"/>
    <lineage>
        <taxon>Eukaryota</taxon>
        <taxon>Metazoa</taxon>
        <taxon>Chordata</taxon>
        <taxon>Craniata</taxon>
        <taxon>Vertebrata</taxon>
        <taxon>Euteleostomi</taxon>
        <taxon>Amphibia</taxon>
        <taxon>Batrachia</taxon>
        <taxon>Anura</taxon>
        <taxon>Pelobatoidea</taxon>
        <taxon>Pelobatidae</taxon>
        <taxon>Pelobates</taxon>
    </lineage>
</organism>
<comment type="catalytic activity">
    <reaction evidence="5">
        <text>S-ubiquitinyl-[E2 ubiquitin-conjugating enzyme]-L-cysteine + [acceptor protein]-L-lysine = [E2 ubiquitin-conjugating enzyme]-L-cysteine + N(6)-ubiquitinyl-[acceptor protein]-L-lysine.</text>
        <dbReference type="EC" id="2.3.2.27"/>
    </reaction>
</comment>
<evidence type="ECO:0000256" key="5">
    <source>
        <dbReference type="RuleBase" id="RU367105"/>
    </source>
</evidence>
<comment type="similarity">
    <text evidence="5">Belongs to the Deltex family.</text>
</comment>
<dbReference type="PROSITE" id="PS50089">
    <property type="entry name" value="ZF_RING_2"/>
    <property type="match status" value="1"/>
</dbReference>
<reference evidence="8" key="1">
    <citation type="submission" date="2022-03" db="EMBL/GenBank/DDBJ databases">
        <authorList>
            <person name="Alioto T."/>
            <person name="Alioto T."/>
            <person name="Gomez Garrido J."/>
        </authorList>
    </citation>
    <scope>NUCLEOTIDE SEQUENCE</scope>
</reference>
<keyword evidence="2 4" id="KW-0863">Zinc-finger</keyword>
<dbReference type="GO" id="GO:0016567">
    <property type="term" value="P:protein ubiquitination"/>
    <property type="evidence" value="ECO:0007669"/>
    <property type="project" value="UniProtKB-UniRule"/>
</dbReference>
<keyword evidence="3 5" id="KW-0862">Zinc</keyword>
<comment type="pathway">
    <text evidence="5">Protein modification; protein ubiquitination.</text>
</comment>
<keyword evidence="5" id="KW-0963">Cytoplasm</keyword>
<dbReference type="InterPro" id="IPR001841">
    <property type="entry name" value="Znf_RING"/>
</dbReference>
<feature type="compositionally biased region" description="Polar residues" evidence="6">
    <location>
        <begin position="161"/>
        <end position="170"/>
    </location>
</feature>
<sequence length="284" mass="31046">MTILHNDTAANLKVNARHLNIVTKLKHGEMKEIEEKYNVRIEESAVGTDIQLKFRAMNGLPDLGPHASQMFLSLLQRTITNTTRKDISVTPGTEDRHSSVFAKSLQPEKPRITNKNDGQIAIPQPASQVSAIGNAVNPSLKPDGGCARAANSANLEEPMDTSESSASATNKDSDSKDDTCPICLDTFTDKEILDKCKHAFCKTCLQESMAHKPVCPICNVLYGVIIGSQPNGTMTHNVIPLKLSGFTCQTIEINYSFINGIQGVSDITCLFYGSKLSNRFTLYK</sequence>
<protein>
    <recommendedName>
        <fullName evidence="5">E3 ubiquitin-protein ligase</fullName>
        <ecNumber evidence="5">2.3.2.27</ecNumber>
    </recommendedName>
</protein>
<evidence type="ECO:0000256" key="4">
    <source>
        <dbReference type="PROSITE-ProRule" id="PRU00175"/>
    </source>
</evidence>
<dbReference type="EC" id="2.3.2.27" evidence="5"/>
<keyword evidence="8" id="KW-0436">Ligase</keyword>
<keyword evidence="5" id="KW-0808">Transferase</keyword>
<feature type="domain" description="RING-type" evidence="7">
    <location>
        <begin position="180"/>
        <end position="219"/>
    </location>
</feature>
<dbReference type="Gene3D" id="3.30.40.10">
    <property type="entry name" value="Zinc/RING finger domain, C3HC4 (zinc finger)"/>
    <property type="match status" value="1"/>
</dbReference>
<gene>
    <name evidence="8" type="ORF">PECUL_23A021587</name>
</gene>
<dbReference type="Pfam" id="PF13639">
    <property type="entry name" value="zf-RING_2"/>
    <property type="match status" value="1"/>
</dbReference>
<dbReference type="InterPro" id="IPR039398">
    <property type="entry name" value="Deltex_fam"/>
</dbReference>
<dbReference type="Pfam" id="PF21718">
    <property type="entry name" value="KH_DTX3L"/>
    <property type="match status" value="1"/>
</dbReference>
<dbReference type="GO" id="GO:0007219">
    <property type="term" value="P:Notch signaling pathway"/>
    <property type="evidence" value="ECO:0007669"/>
    <property type="project" value="InterPro"/>
</dbReference>
<dbReference type="InterPro" id="IPR048409">
    <property type="entry name" value="DTX3L_KH-like"/>
</dbReference>
<accession>A0AAD1SMQ7</accession>
<proteinExistence type="inferred from homology"/>
<evidence type="ECO:0000256" key="6">
    <source>
        <dbReference type="SAM" id="MobiDB-lite"/>
    </source>
</evidence>
<dbReference type="GO" id="GO:0005737">
    <property type="term" value="C:cytoplasm"/>
    <property type="evidence" value="ECO:0007669"/>
    <property type="project" value="UniProtKB-SubCell"/>
</dbReference>
<dbReference type="SUPFAM" id="SSF57850">
    <property type="entry name" value="RING/U-box"/>
    <property type="match status" value="1"/>
</dbReference>
<keyword evidence="9" id="KW-1185">Reference proteome</keyword>
<dbReference type="GO" id="GO:0008270">
    <property type="term" value="F:zinc ion binding"/>
    <property type="evidence" value="ECO:0007669"/>
    <property type="project" value="UniProtKB-KW"/>
</dbReference>